<organism evidence="1">
    <name type="scientific">marine sediment metagenome</name>
    <dbReference type="NCBI Taxonomy" id="412755"/>
    <lineage>
        <taxon>unclassified sequences</taxon>
        <taxon>metagenomes</taxon>
        <taxon>ecological metagenomes</taxon>
    </lineage>
</organism>
<feature type="non-terminal residue" evidence="1">
    <location>
        <position position="69"/>
    </location>
</feature>
<dbReference type="AlphaFoldDB" id="A0A0F9AS60"/>
<protein>
    <recommendedName>
        <fullName evidence="2">HNH nuclease domain-containing protein</fullName>
    </recommendedName>
</protein>
<dbReference type="InterPro" id="IPR044925">
    <property type="entry name" value="His-Me_finger_sf"/>
</dbReference>
<dbReference type="EMBL" id="LAZR01044507">
    <property type="protein sequence ID" value="KKL04477.1"/>
    <property type="molecule type" value="Genomic_DNA"/>
</dbReference>
<evidence type="ECO:0008006" key="2">
    <source>
        <dbReference type="Google" id="ProtNLM"/>
    </source>
</evidence>
<sequence>MERFWEKVDIPDDLEGCWLWTGAIQQKGYGVAWWNQKTLAAHRLVYQLLVGPITNETLDHLCRVRHCVN</sequence>
<gene>
    <name evidence="1" type="ORF">LCGC14_2615630</name>
</gene>
<comment type="caution">
    <text evidence="1">The sequence shown here is derived from an EMBL/GenBank/DDBJ whole genome shotgun (WGS) entry which is preliminary data.</text>
</comment>
<reference evidence="1" key="1">
    <citation type="journal article" date="2015" name="Nature">
        <title>Complex archaea that bridge the gap between prokaryotes and eukaryotes.</title>
        <authorList>
            <person name="Spang A."/>
            <person name="Saw J.H."/>
            <person name="Jorgensen S.L."/>
            <person name="Zaremba-Niedzwiedzka K."/>
            <person name="Martijn J."/>
            <person name="Lind A.E."/>
            <person name="van Eijk R."/>
            <person name="Schleper C."/>
            <person name="Guy L."/>
            <person name="Ettema T.J."/>
        </authorList>
    </citation>
    <scope>NUCLEOTIDE SEQUENCE</scope>
</reference>
<accession>A0A0F9AS60</accession>
<name>A0A0F9AS60_9ZZZZ</name>
<evidence type="ECO:0000313" key="1">
    <source>
        <dbReference type="EMBL" id="KKL04477.1"/>
    </source>
</evidence>
<proteinExistence type="predicted"/>
<dbReference type="SUPFAM" id="SSF54060">
    <property type="entry name" value="His-Me finger endonucleases"/>
    <property type="match status" value="1"/>
</dbReference>